<feature type="domain" description="CN hydrolase" evidence="2">
    <location>
        <begin position="1"/>
        <end position="273"/>
    </location>
</feature>
<feature type="compositionally biased region" description="Low complexity" evidence="1">
    <location>
        <begin position="887"/>
        <end position="902"/>
    </location>
</feature>
<dbReference type="EMBL" id="JAIWOZ010000003">
    <property type="protein sequence ID" value="KAH6607340.1"/>
    <property type="molecule type" value="Genomic_DNA"/>
</dbReference>
<feature type="compositionally biased region" description="Low complexity" evidence="1">
    <location>
        <begin position="711"/>
        <end position="720"/>
    </location>
</feature>
<feature type="compositionally biased region" description="Polar residues" evidence="1">
    <location>
        <begin position="571"/>
        <end position="588"/>
    </location>
</feature>
<feature type="compositionally biased region" description="Acidic residues" evidence="1">
    <location>
        <begin position="532"/>
        <end position="567"/>
    </location>
</feature>
<sequence>MRIGCLQFAPQVGDVDNNLNRADAVLSRANPEGLDLLSLHDISPFLEPSGSGISSLWARTTALRYNCAVLVGYPEKVDVSPSWPTGPEYYSSAIVVNGDGETVANYQKSFLYYTDQSWALEGSRGFYDGYIPGLGNTSIGICEFDSTSMLFLPYKFEAPWHAFEFAFHVLQAESNLVIVSMAWMTREDRRHFSRMPNEPDMDTLTYWVTRLEPLIRSDNEHEIIVVFCNRTGVEEEATYAGTSAVIGIREGEVNVYGLLGRGDKGLLVVDTASPPYAKMVYRPELDAPAKAAASREQPNVAGADAAVPSVSAPISVPPPVESVDRHQANASSGAGSRDAPNPPWAPKPTPMAVRPRLVIPTSPRSMLPNRQQQEQQQQHLEDNLASAASATSARSMQSVKSDESEASVQTIRSNPRPPEDSTPYPHSGHPLSGYPSSSFRGEIERRIYGGDVTISHEPGSLSAATHLDDDASPASPRWFWRPPDSLFRTPVSGGGGAPVGTRPEPFPWSAIMNPPTAPAPVPVPIKTSKGGDDDDDDDDDDEEEEKEEEEEEEEEEEGGEEEEEDGGGGDSLQSPRSNTSSNRTGMLNKSSTGATAKTKTMTTKTTPNRNAAQGEEHPSRPSSPKSRNASRSGVRGTSHSSLSRHNIPAAVSQHIEQISRRAESRNRRDAESRNNDSATDHLTIPIAASPSLLGIPGARANIPTPPKRGHASASAAAATADPLAERATSADSTMNGILHARVGKRHSSDKGSQRQSGDGGASGAERLHSRSAQNSDEPEFERVELVSCPSCPIHGRQSASYSDKRSSDPTGQRRHHPPDGQTDSNHHGYAAAAGKSMTPTPTTTTTTKKEKKKNAEANPALDRVAAATGSGAGYSLANGDAATRSDSALPKAASESASAPASQTLIITSSSGSEPTSAGPKFNPTTPRAMVFHPGDAFVDALPDTELSSREEQTPSWFAVDENVGNFELGPAATKPA</sequence>
<evidence type="ECO:0000259" key="2">
    <source>
        <dbReference type="PROSITE" id="PS50263"/>
    </source>
</evidence>
<protein>
    <recommendedName>
        <fullName evidence="2">CN hydrolase domain-containing protein</fullName>
    </recommendedName>
</protein>
<dbReference type="Gene3D" id="3.60.110.10">
    <property type="entry name" value="Carbon-nitrogen hydrolase"/>
    <property type="match status" value="1"/>
</dbReference>
<dbReference type="InterPro" id="IPR039703">
    <property type="entry name" value="Nta1"/>
</dbReference>
<dbReference type="SUPFAM" id="SSF56317">
    <property type="entry name" value="Carbon-nitrogen hydrolase"/>
    <property type="match status" value="1"/>
</dbReference>
<feature type="compositionally biased region" description="Low complexity" evidence="1">
    <location>
        <begin position="385"/>
        <end position="398"/>
    </location>
</feature>
<feature type="compositionally biased region" description="Basic and acidic residues" evidence="1">
    <location>
        <begin position="657"/>
        <end position="674"/>
    </location>
</feature>
<comment type="caution">
    <text evidence="3">The sequence shown here is derived from an EMBL/GenBank/DDBJ whole genome shotgun (WGS) entry which is preliminary data.</text>
</comment>
<proteinExistence type="predicted"/>
<dbReference type="AlphaFoldDB" id="A0A9P8QJ65"/>
<dbReference type="PANTHER" id="PTHR11750:SF26">
    <property type="entry name" value="PROTEIN N-TERMINAL AMIDASE"/>
    <property type="match status" value="1"/>
</dbReference>
<gene>
    <name evidence="3" type="ORF">Trco_003653</name>
</gene>
<feature type="region of interest" description="Disordered" evidence="1">
    <location>
        <begin position="450"/>
        <end position="930"/>
    </location>
</feature>
<reference evidence="3" key="1">
    <citation type="submission" date="2021-08" db="EMBL/GenBank/DDBJ databases">
        <title>Chromosome-Level Trichoderma cornu-damae using Hi-C Data.</title>
        <authorList>
            <person name="Kim C.S."/>
        </authorList>
    </citation>
    <scope>NUCLEOTIDE SEQUENCE</scope>
    <source>
        <strain evidence="3">KA19-0412C</strain>
    </source>
</reference>
<dbReference type="GO" id="GO:0030163">
    <property type="term" value="P:protein catabolic process"/>
    <property type="evidence" value="ECO:0007669"/>
    <property type="project" value="TreeGrafter"/>
</dbReference>
<evidence type="ECO:0000313" key="4">
    <source>
        <dbReference type="Proteomes" id="UP000827724"/>
    </source>
</evidence>
<feature type="compositionally biased region" description="Pro residues" evidence="1">
    <location>
        <begin position="340"/>
        <end position="349"/>
    </location>
</feature>
<feature type="non-terminal residue" evidence="3">
    <location>
        <position position="977"/>
    </location>
</feature>
<organism evidence="3 4">
    <name type="scientific">Trichoderma cornu-damae</name>
    <dbReference type="NCBI Taxonomy" id="654480"/>
    <lineage>
        <taxon>Eukaryota</taxon>
        <taxon>Fungi</taxon>
        <taxon>Dikarya</taxon>
        <taxon>Ascomycota</taxon>
        <taxon>Pezizomycotina</taxon>
        <taxon>Sordariomycetes</taxon>
        <taxon>Hypocreomycetidae</taxon>
        <taxon>Hypocreales</taxon>
        <taxon>Hypocreaceae</taxon>
        <taxon>Trichoderma</taxon>
    </lineage>
</organism>
<dbReference type="PROSITE" id="PS50263">
    <property type="entry name" value="CN_HYDROLASE"/>
    <property type="match status" value="1"/>
</dbReference>
<feature type="compositionally biased region" description="Low complexity" evidence="1">
    <location>
        <begin position="589"/>
        <end position="606"/>
    </location>
</feature>
<dbReference type="InterPro" id="IPR003010">
    <property type="entry name" value="C-N_Hydrolase"/>
</dbReference>
<feature type="compositionally biased region" description="Polar residues" evidence="1">
    <location>
        <begin position="903"/>
        <end position="916"/>
    </location>
</feature>
<evidence type="ECO:0000256" key="1">
    <source>
        <dbReference type="SAM" id="MobiDB-lite"/>
    </source>
</evidence>
<dbReference type="PANTHER" id="PTHR11750">
    <property type="entry name" value="PROTEIN N-TERMINAL AMIDASE"/>
    <property type="match status" value="1"/>
</dbReference>
<dbReference type="Proteomes" id="UP000827724">
    <property type="component" value="Unassembled WGS sequence"/>
</dbReference>
<dbReference type="GO" id="GO:0008418">
    <property type="term" value="F:protein-N-terminal asparagine amidohydrolase activity"/>
    <property type="evidence" value="ECO:0007669"/>
    <property type="project" value="InterPro"/>
</dbReference>
<keyword evidence="4" id="KW-1185">Reference proteome</keyword>
<accession>A0A9P8QJ65</accession>
<dbReference type="OrthoDB" id="201515at2759"/>
<feature type="region of interest" description="Disordered" evidence="1">
    <location>
        <begin position="311"/>
        <end position="438"/>
    </location>
</feature>
<dbReference type="InterPro" id="IPR036526">
    <property type="entry name" value="C-N_Hydrolase_sf"/>
</dbReference>
<dbReference type="GO" id="GO:0070773">
    <property type="term" value="F:protein-N-terminal glutamine amidohydrolase activity"/>
    <property type="evidence" value="ECO:0007669"/>
    <property type="project" value="InterPro"/>
</dbReference>
<evidence type="ECO:0000313" key="3">
    <source>
        <dbReference type="EMBL" id="KAH6607340.1"/>
    </source>
</evidence>
<name>A0A9P8QJ65_9HYPO</name>
<feature type="compositionally biased region" description="Polar residues" evidence="1">
    <location>
        <begin position="620"/>
        <end position="644"/>
    </location>
</feature>